<dbReference type="Proteomes" id="UP000635071">
    <property type="component" value="Unassembled WGS sequence"/>
</dbReference>
<sequence length="239" mass="24780">MTAPRIIVGTAPMLIIADHASNMVPPGIELGVDTALLGNHVAIDIGTAALSEALAGALSAPAIIATVTRLAIDLNRDPAVADVIPAASDGHVIPGNLALSAAERALRIAAIHAPYHAAIAGEIAARRPALMISIHSFTPALATRAGEARPWPIGILYNEDDRAARPGIAALAARGLHVGDNEPYSGRTLNYTMNLHAEGNKIPYLGIEVRNDQIGDAAGVAHWAGIIADTVHHVRRQLG</sequence>
<comment type="caution">
    <text evidence="1">The sequence shown here is derived from an EMBL/GenBank/DDBJ whole genome shotgun (WGS) entry which is preliminary data.</text>
</comment>
<protein>
    <submittedName>
        <fullName evidence="1">N-formylglutamate amidohydrolase</fullName>
    </submittedName>
</protein>
<evidence type="ECO:0000313" key="1">
    <source>
        <dbReference type="EMBL" id="GGE04931.1"/>
    </source>
</evidence>
<proteinExistence type="predicted"/>
<dbReference type="SUPFAM" id="SSF53187">
    <property type="entry name" value="Zn-dependent exopeptidases"/>
    <property type="match status" value="1"/>
</dbReference>
<name>A0A917E4Z7_9SPHN</name>
<organism evidence="1 2">
    <name type="scientific">Sandarakinorhabdus glacialis</name>
    <dbReference type="NCBI Taxonomy" id="1614636"/>
    <lineage>
        <taxon>Bacteria</taxon>
        <taxon>Pseudomonadati</taxon>
        <taxon>Pseudomonadota</taxon>
        <taxon>Alphaproteobacteria</taxon>
        <taxon>Sphingomonadales</taxon>
        <taxon>Sphingosinicellaceae</taxon>
        <taxon>Sandarakinorhabdus</taxon>
    </lineage>
</organism>
<gene>
    <name evidence="1" type="ORF">GCM10011529_09120</name>
</gene>
<dbReference type="RefSeq" id="WP_243450552.1">
    <property type="nucleotide sequence ID" value="NZ_BMJM01000002.1"/>
</dbReference>
<reference evidence="1" key="1">
    <citation type="journal article" date="2014" name="Int. J. Syst. Evol. Microbiol.">
        <title>Complete genome sequence of Corynebacterium casei LMG S-19264T (=DSM 44701T), isolated from a smear-ripened cheese.</title>
        <authorList>
            <consortium name="US DOE Joint Genome Institute (JGI-PGF)"/>
            <person name="Walter F."/>
            <person name="Albersmeier A."/>
            <person name="Kalinowski J."/>
            <person name="Ruckert C."/>
        </authorList>
    </citation>
    <scope>NUCLEOTIDE SEQUENCE</scope>
    <source>
        <strain evidence="1">CGMCC 1.15519</strain>
    </source>
</reference>
<dbReference type="Gene3D" id="3.40.630.40">
    <property type="entry name" value="Zn-dependent exopeptidases"/>
    <property type="match status" value="1"/>
</dbReference>
<dbReference type="PIRSF" id="PIRSF029730">
    <property type="entry name" value="UCP029730"/>
    <property type="match status" value="1"/>
</dbReference>
<reference evidence="1" key="2">
    <citation type="submission" date="2020-09" db="EMBL/GenBank/DDBJ databases">
        <authorList>
            <person name="Sun Q."/>
            <person name="Zhou Y."/>
        </authorList>
    </citation>
    <scope>NUCLEOTIDE SEQUENCE</scope>
    <source>
        <strain evidence="1">CGMCC 1.15519</strain>
    </source>
</reference>
<dbReference type="InterPro" id="IPR011227">
    <property type="entry name" value="UCP029730"/>
</dbReference>
<accession>A0A917E4Z7</accession>
<dbReference type="InterPro" id="IPR007709">
    <property type="entry name" value="N-FG_amidohydro"/>
</dbReference>
<dbReference type="EMBL" id="BMJM01000002">
    <property type="protein sequence ID" value="GGE04931.1"/>
    <property type="molecule type" value="Genomic_DNA"/>
</dbReference>
<evidence type="ECO:0000313" key="2">
    <source>
        <dbReference type="Proteomes" id="UP000635071"/>
    </source>
</evidence>
<dbReference type="AlphaFoldDB" id="A0A917E4Z7"/>
<dbReference type="Pfam" id="PF05013">
    <property type="entry name" value="FGase"/>
    <property type="match status" value="1"/>
</dbReference>
<keyword evidence="2" id="KW-1185">Reference proteome</keyword>